<evidence type="ECO:0000256" key="1">
    <source>
        <dbReference type="ARBA" id="ARBA00004141"/>
    </source>
</evidence>
<dbReference type="InterPro" id="IPR023011">
    <property type="entry name" value="ATP_synth_F0_asu_AS"/>
</dbReference>
<dbReference type="InterPro" id="IPR045083">
    <property type="entry name" value="ATP_synth_F0_asu_bact/mt"/>
</dbReference>
<dbReference type="AlphaFoldDB" id="B3GT21"/>
<protein>
    <recommendedName>
        <fullName evidence="13">ATP synthase subunit a</fullName>
    </recommendedName>
</protein>
<dbReference type="InterPro" id="IPR035908">
    <property type="entry name" value="F0_ATP_A_sf"/>
</dbReference>
<dbReference type="CTD" id="4508"/>
<dbReference type="GO" id="GO:0046933">
    <property type="term" value="F:proton-transporting ATP synthase activity, rotational mechanism"/>
    <property type="evidence" value="ECO:0007669"/>
    <property type="project" value="TreeGrafter"/>
</dbReference>
<keyword evidence="4" id="KW-0138">CF(0)</keyword>
<evidence type="ECO:0000256" key="10">
    <source>
        <dbReference type="ARBA" id="ARBA00023310"/>
    </source>
</evidence>
<dbReference type="PROSITE" id="PS00449">
    <property type="entry name" value="ATPASE_A"/>
    <property type="match status" value="1"/>
</dbReference>
<reference evidence="15" key="1">
    <citation type="journal article" date="2008" name="PLoS ONE">
        <title>Adaptive evolution and functional redesign of core metabolic proteins in snakes.</title>
        <authorList>
            <person name="Castoe T.A."/>
            <person name="Jiang Z.J."/>
            <person name="Gu W."/>
            <person name="Wang Z.O."/>
            <person name="Pollock D.D."/>
        </authorList>
    </citation>
    <scope>NUCLEOTIDE SEQUENCE</scope>
</reference>
<comment type="similarity">
    <text evidence="2">Belongs to the ATPase A chain family.</text>
</comment>
<dbReference type="EMBL" id="EU747730">
    <property type="protein sequence ID" value="ACD85891.1"/>
    <property type="molecule type" value="Genomic_DNA"/>
</dbReference>
<feature type="transmembrane region" description="Helical" evidence="14">
    <location>
        <begin position="14"/>
        <end position="31"/>
    </location>
</feature>
<evidence type="ECO:0000256" key="7">
    <source>
        <dbReference type="ARBA" id="ARBA00022989"/>
    </source>
</evidence>
<feature type="transmembrane region" description="Helical" evidence="14">
    <location>
        <begin position="195"/>
        <end position="222"/>
    </location>
</feature>
<dbReference type="NCBIfam" id="TIGR01131">
    <property type="entry name" value="ATP_synt_6_or_A"/>
    <property type="match status" value="1"/>
</dbReference>
<evidence type="ECO:0000256" key="5">
    <source>
        <dbReference type="ARBA" id="ARBA00022692"/>
    </source>
</evidence>
<feature type="transmembrane region" description="Helical" evidence="14">
    <location>
        <begin position="68"/>
        <end position="92"/>
    </location>
</feature>
<evidence type="ECO:0000256" key="4">
    <source>
        <dbReference type="ARBA" id="ARBA00022547"/>
    </source>
</evidence>
<keyword evidence="15" id="KW-0496">Mitochondrion</keyword>
<evidence type="ECO:0000313" key="15">
    <source>
        <dbReference type="EMBL" id="ACD85891.1"/>
    </source>
</evidence>
<evidence type="ECO:0000256" key="11">
    <source>
        <dbReference type="ARBA" id="ARBA00024169"/>
    </source>
</evidence>
<dbReference type="InterPro" id="IPR000568">
    <property type="entry name" value="ATP_synth_F0_asu"/>
</dbReference>
<evidence type="ECO:0000256" key="9">
    <source>
        <dbReference type="ARBA" id="ARBA00023136"/>
    </source>
</evidence>
<comment type="subcellular location">
    <subcellularLocation>
        <location evidence="1">Membrane</location>
        <topology evidence="1">Multi-pass membrane protein</topology>
    </subcellularLocation>
    <subcellularLocation>
        <location evidence="13">Mitochondrion inner membrane</location>
        <topology evidence="13">Multi-pass membrane protein</topology>
    </subcellularLocation>
</comment>
<dbReference type="Gene3D" id="1.20.120.220">
    <property type="entry name" value="ATP synthase, F0 complex, subunit A"/>
    <property type="match status" value="1"/>
</dbReference>
<evidence type="ECO:0000256" key="8">
    <source>
        <dbReference type="ARBA" id="ARBA00023065"/>
    </source>
</evidence>
<keyword evidence="10" id="KW-0066">ATP synthesis</keyword>
<keyword evidence="8" id="KW-0406">Ion transport</keyword>
<dbReference type="GO" id="GO:0045259">
    <property type="term" value="C:proton-transporting ATP synthase complex"/>
    <property type="evidence" value="ECO:0007669"/>
    <property type="project" value="UniProtKB-KW"/>
</dbReference>
<keyword evidence="9 14" id="KW-0472">Membrane</keyword>
<gene>
    <name evidence="15" type="primary">ATP6</name>
</gene>
<dbReference type="SUPFAM" id="SSF81336">
    <property type="entry name" value="F1F0 ATP synthase subunit A"/>
    <property type="match status" value="1"/>
</dbReference>
<comment type="subunit">
    <text evidence="12">Component of the ATP synthase complex composed at least of ATP5F1A/subunit alpha, ATP5F1B/subunit beta, ATP5MC1/subunit c (homooctomer), MT-ATP6/subunit a, MT-ATP8/subunit 8, ATP5ME/subunit e, ATP5MF/subunit f, ATP5MG/subunit g, ATP5MK/subunit k, ATP5MJ/subunit j, ATP5F1C/subunit gamma, ATP5F1D/subunit delta, ATP5F1E/subunit epsilon, ATP5PF/subunit F6, ATP5PB/subunit b, ATP5PD/subunit d, ATP5PO/subunit OSCP. ATP synthase complex consists of a soluble F(1) head domain (subunits alpha(3) and beta(3)) - the catalytic core - and a membrane F(0) domain - the membrane proton channel (subunits c, a, 8, e, f, g, k and j). These two domains are linked by a central stalk (subunits gamma, delta, and epsilon) rotating inside the F1 region and a stationary peripheral stalk (subunits F6, b, d, and OSCP). Interacts with DNAJC30; interaction is direct.</text>
</comment>
<dbReference type="CDD" id="cd00310">
    <property type="entry name" value="ATP-synt_Fo_a_6"/>
    <property type="match status" value="1"/>
</dbReference>
<proteinExistence type="inferred from homology"/>
<evidence type="ECO:0000256" key="6">
    <source>
        <dbReference type="ARBA" id="ARBA00022781"/>
    </source>
</evidence>
<keyword evidence="3" id="KW-0813">Transport</keyword>
<dbReference type="RefSeq" id="YP_001974662.1">
    <property type="nucleotide sequence ID" value="NC_010971.1"/>
</dbReference>
<organism evidence="15">
    <name type="scientific">Amerotyphlops reticulatus</name>
    <name type="common">reticulate worm snake</name>
    <dbReference type="NCBI Taxonomy" id="534403"/>
    <lineage>
        <taxon>Eukaryota</taxon>
        <taxon>Metazoa</taxon>
        <taxon>Chordata</taxon>
        <taxon>Craniata</taxon>
        <taxon>Vertebrata</taxon>
        <taxon>Euteleostomi</taxon>
        <taxon>Lepidosauria</taxon>
        <taxon>Squamata</taxon>
        <taxon>Bifurcata</taxon>
        <taxon>Unidentata</taxon>
        <taxon>Episquamata</taxon>
        <taxon>Toxicofera</taxon>
        <taxon>Serpentes</taxon>
        <taxon>Typhlopoidea</taxon>
        <taxon>Typhlopidae</taxon>
        <taxon>Amerotyphlops</taxon>
    </lineage>
</organism>
<evidence type="ECO:0000256" key="2">
    <source>
        <dbReference type="ARBA" id="ARBA00006810"/>
    </source>
</evidence>
<evidence type="ECO:0000256" key="3">
    <source>
        <dbReference type="ARBA" id="ARBA00022448"/>
    </source>
</evidence>
<comment type="catalytic activity">
    <reaction evidence="11">
        <text>H(+)(in) = H(+)(out)</text>
        <dbReference type="Rhea" id="RHEA:34979"/>
        <dbReference type="ChEBI" id="CHEBI:15378"/>
    </reaction>
</comment>
<evidence type="ECO:0000256" key="14">
    <source>
        <dbReference type="SAM" id="Phobius"/>
    </source>
</evidence>
<dbReference type="PANTHER" id="PTHR11410">
    <property type="entry name" value="ATP SYNTHASE SUBUNIT A"/>
    <property type="match status" value="1"/>
</dbReference>
<name>B3GT21_9SAUR</name>
<geneLocation type="mitochondrion" evidence="15"/>
<keyword evidence="7 14" id="KW-1133">Transmembrane helix</keyword>
<dbReference type="Pfam" id="PF00119">
    <property type="entry name" value="ATP-synt_A"/>
    <property type="match status" value="1"/>
</dbReference>
<dbReference type="PANTHER" id="PTHR11410:SF0">
    <property type="entry name" value="ATP SYNTHASE SUBUNIT A"/>
    <property type="match status" value="1"/>
</dbReference>
<dbReference type="GO" id="GO:0005743">
    <property type="term" value="C:mitochondrial inner membrane"/>
    <property type="evidence" value="ECO:0007669"/>
    <property type="project" value="UniProtKB-SubCell"/>
</dbReference>
<evidence type="ECO:0000256" key="13">
    <source>
        <dbReference type="RuleBase" id="RU004450"/>
    </source>
</evidence>
<dbReference type="PRINTS" id="PR00123">
    <property type="entry name" value="ATPASEA"/>
</dbReference>
<evidence type="ECO:0000256" key="12">
    <source>
        <dbReference type="ARBA" id="ARBA00063051"/>
    </source>
</evidence>
<accession>B3GT21</accession>
<feature type="transmembrane region" description="Helical" evidence="14">
    <location>
        <begin position="98"/>
        <end position="118"/>
    </location>
</feature>
<sequence>MHLNMFDQFKCPEVFFIPTLIPTMMMIILLFRNTAVLMGGRTSTLLSWITKQITKNLMSQLSPMGQKWTNLLMALLMFILLSNLMGLLPYTFFTTSQLSMNMAMALPLWLGTVVLGFFSKPNSATAHFLPEGSPAPLSPMLILIETVSLLIRPVALGVRLTANITAGHLLIHMVSHTTMELLDTKTILPCMTVTLLLALTFLEIAVACIQAYVFTLLLSLYLEENT</sequence>
<keyword evidence="6" id="KW-0375">Hydrogen ion transport</keyword>
<keyword evidence="5 14" id="KW-0812">Transmembrane</keyword>
<dbReference type="GeneID" id="6395809"/>